<dbReference type="AlphaFoldDB" id="A0A0F9R7P8"/>
<name>A0A0F9R7P8_9ZZZZ</name>
<gene>
    <name evidence="1" type="ORF">LCGC14_1006180</name>
</gene>
<sequence>MRRAGRIHLPELMERCIVSSKLIRIVLDMVGNHFIVEYGERYAPGLTQAQQEEREQLIKDLEGFSDFTAAEKLGDEERRGLVDKKKRLVTLNEMEDVPHIEWHPLEEHLIQSLLIVVQQNMRHTYVENLPAYLLDRILDPKGNVIINVGSPGQTPLEQPPLDLAAVVETHGLPPELAENVGDLQSHTEAELAVIKVIVQDTPGWADLLTVREMPERRLVFVRPNKFLGDFWKPINRALREIYEECWISDGTGDRDAHWQVPT</sequence>
<reference evidence="1" key="1">
    <citation type="journal article" date="2015" name="Nature">
        <title>Complex archaea that bridge the gap between prokaryotes and eukaryotes.</title>
        <authorList>
            <person name="Spang A."/>
            <person name="Saw J.H."/>
            <person name="Jorgensen S.L."/>
            <person name="Zaremba-Niedzwiedzka K."/>
            <person name="Martijn J."/>
            <person name="Lind A.E."/>
            <person name="van Eijk R."/>
            <person name="Schleper C."/>
            <person name="Guy L."/>
            <person name="Ettema T.J."/>
        </authorList>
    </citation>
    <scope>NUCLEOTIDE SEQUENCE</scope>
</reference>
<comment type="caution">
    <text evidence="1">The sequence shown here is derived from an EMBL/GenBank/DDBJ whole genome shotgun (WGS) entry which is preliminary data.</text>
</comment>
<evidence type="ECO:0000313" key="1">
    <source>
        <dbReference type="EMBL" id="KKN13453.1"/>
    </source>
</evidence>
<dbReference type="EMBL" id="LAZR01003920">
    <property type="protein sequence ID" value="KKN13453.1"/>
    <property type="molecule type" value="Genomic_DNA"/>
</dbReference>
<protein>
    <submittedName>
        <fullName evidence="1">Uncharacterized protein</fullName>
    </submittedName>
</protein>
<accession>A0A0F9R7P8</accession>
<proteinExistence type="predicted"/>
<organism evidence="1">
    <name type="scientific">marine sediment metagenome</name>
    <dbReference type="NCBI Taxonomy" id="412755"/>
    <lineage>
        <taxon>unclassified sequences</taxon>
        <taxon>metagenomes</taxon>
        <taxon>ecological metagenomes</taxon>
    </lineage>
</organism>